<dbReference type="OrthoDB" id="8033832at2759"/>
<dbReference type="EMBL" id="NKHZ01000081">
    <property type="protein sequence ID" value="PNS14752.1"/>
    <property type="molecule type" value="Genomic_DNA"/>
</dbReference>
<comment type="caution">
    <text evidence="2">The sequence shown here is derived from an EMBL/GenBank/DDBJ whole genome shotgun (WGS) entry which is preliminary data.</text>
</comment>
<feature type="compositionally biased region" description="Basic and acidic residues" evidence="1">
    <location>
        <begin position="38"/>
        <end position="51"/>
    </location>
</feature>
<organism evidence="2 3">
    <name type="scientific">Sphaceloma murrayae</name>
    <dbReference type="NCBI Taxonomy" id="2082308"/>
    <lineage>
        <taxon>Eukaryota</taxon>
        <taxon>Fungi</taxon>
        <taxon>Dikarya</taxon>
        <taxon>Ascomycota</taxon>
        <taxon>Pezizomycotina</taxon>
        <taxon>Dothideomycetes</taxon>
        <taxon>Dothideomycetidae</taxon>
        <taxon>Myriangiales</taxon>
        <taxon>Elsinoaceae</taxon>
        <taxon>Sphaceloma</taxon>
    </lineage>
</organism>
<dbReference type="Gene3D" id="3.30.70.330">
    <property type="match status" value="1"/>
</dbReference>
<evidence type="ECO:0000313" key="3">
    <source>
        <dbReference type="Proteomes" id="UP000243797"/>
    </source>
</evidence>
<evidence type="ECO:0000256" key="1">
    <source>
        <dbReference type="SAM" id="MobiDB-lite"/>
    </source>
</evidence>
<proteinExistence type="predicted"/>
<name>A0A2K1QIN5_9PEZI</name>
<dbReference type="STRING" id="2082308.A0A2K1QIN5"/>
<feature type="compositionally biased region" description="Polar residues" evidence="1">
    <location>
        <begin position="269"/>
        <end position="294"/>
    </location>
</feature>
<dbReference type="AlphaFoldDB" id="A0A2K1QIN5"/>
<evidence type="ECO:0000313" key="2">
    <source>
        <dbReference type="EMBL" id="PNS14752.1"/>
    </source>
</evidence>
<feature type="region of interest" description="Disordered" evidence="1">
    <location>
        <begin position="38"/>
        <end position="78"/>
    </location>
</feature>
<dbReference type="InterPro" id="IPR012677">
    <property type="entry name" value="Nucleotide-bd_a/b_plait_sf"/>
</dbReference>
<protein>
    <submittedName>
        <fullName evidence="2">Uncharacterized protein</fullName>
    </submittedName>
</protein>
<feature type="region of interest" description="Disordered" evidence="1">
    <location>
        <begin position="269"/>
        <end position="297"/>
    </location>
</feature>
<reference evidence="2 3" key="1">
    <citation type="submission" date="2017-06" db="EMBL/GenBank/DDBJ databases">
        <title>Draft genome sequence of a variant of Elsinoe murrayae.</title>
        <authorList>
            <person name="Cheng Q."/>
        </authorList>
    </citation>
    <scope>NUCLEOTIDE SEQUENCE [LARGE SCALE GENOMIC DNA]</scope>
    <source>
        <strain evidence="2 3">CQ-2017a</strain>
    </source>
</reference>
<accession>A0A2K1QIN5</accession>
<sequence length="438" mass="47531">MIPSLRGGMQVHAVPDNEKAFDANGKRLPWAYEYADADTSRGRPVTEERGPFGRSTRRRGFSRSKTTTPANPRDTDRVASVQAEDAIFNTYKATQRTRDALATSKSAPLISHDANVNTGTGKPGMGQQEVEKEATEVIFYGYGSGQEWAAIDFYERVSGGAILEDYDRVPPHTRYDPALSLSRAKSQRSLSKAALAKRNRYNGGLHWIKVTFDSHEAADLACDRSPHTLRGYLVYAEPYRGVGPPKDAAIPCSQAGAMLDGDSLPATFSSKTASRMTDTATESPESSQTVSSATIGEPIRMRDLRAEAGLQVPRAVEKSVTMPSLSTAPGAWSVSIEPVLQSKEPKQRPPRIQGAKRAVLKPAEQALMPTSPKYTGILAVIPFLGLLFGSSKADSSGSTIPKLENGEVDWNNAGLYWLFFAWLDGILGTDMCGLRGEE</sequence>
<gene>
    <name evidence="2" type="ORF">CAC42_1981</name>
</gene>
<keyword evidence="3" id="KW-1185">Reference proteome</keyword>
<dbReference type="InParanoid" id="A0A2K1QIN5"/>
<dbReference type="Proteomes" id="UP000243797">
    <property type="component" value="Unassembled WGS sequence"/>
</dbReference>